<name>A0A8S1H278_9PELO</name>
<feature type="region of interest" description="Disordered" evidence="1">
    <location>
        <begin position="107"/>
        <end position="137"/>
    </location>
</feature>
<evidence type="ECO:0000313" key="4">
    <source>
        <dbReference type="Proteomes" id="UP000835052"/>
    </source>
</evidence>
<keyword evidence="4" id="KW-1185">Reference proteome</keyword>
<accession>A0A8S1H278</accession>
<dbReference type="EMBL" id="CAJGYM010000010">
    <property type="protein sequence ID" value="CAD6189393.1"/>
    <property type="molecule type" value="Genomic_DNA"/>
</dbReference>
<evidence type="ECO:0000256" key="1">
    <source>
        <dbReference type="SAM" id="MobiDB-lite"/>
    </source>
</evidence>
<keyword evidence="2" id="KW-1133">Transmembrane helix</keyword>
<protein>
    <submittedName>
        <fullName evidence="3">Uncharacterized protein</fullName>
    </submittedName>
</protein>
<feature type="compositionally biased region" description="Basic residues" evidence="1">
    <location>
        <begin position="112"/>
        <end position="135"/>
    </location>
</feature>
<dbReference type="Proteomes" id="UP000835052">
    <property type="component" value="Unassembled WGS sequence"/>
</dbReference>
<sequence length="257" mass="29394">MPDTSCVFKSLRNRSFFEFSFQTFTTIGYSYRGADKSCCAKGGLSFVLITPRERRKTAADCFLLIFALLQIAVFVPFHIYYKRNVLVLWLRTSSVFMDQLRENCSLMDNKGSRKRRRPVGEKKQKRRTHKQKKKSSKIEVLPTFVDVNARISSISGDANKAQRKRYFSERDLPRKGSEPLVKRETPLPNPTNNDFANNNVPAHFTGSEDRSNAPAEEPLANDGLIERSNTPTEEGPAVEDHVFKMDLLQELLKPMLP</sequence>
<keyword evidence="2" id="KW-0812">Transmembrane</keyword>
<organism evidence="3 4">
    <name type="scientific">Caenorhabditis auriculariae</name>
    <dbReference type="NCBI Taxonomy" id="2777116"/>
    <lineage>
        <taxon>Eukaryota</taxon>
        <taxon>Metazoa</taxon>
        <taxon>Ecdysozoa</taxon>
        <taxon>Nematoda</taxon>
        <taxon>Chromadorea</taxon>
        <taxon>Rhabditida</taxon>
        <taxon>Rhabditina</taxon>
        <taxon>Rhabditomorpha</taxon>
        <taxon>Rhabditoidea</taxon>
        <taxon>Rhabditidae</taxon>
        <taxon>Peloderinae</taxon>
        <taxon>Caenorhabditis</taxon>
    </lineage>
</organism>
<gene>
    <name evidence="3" type="ORF">CAUJ_LOCUS5312</name>
</gene>
<evidence type="ECO:0000313" key="3">
    <source>
        <dbReference type="EMBL" id="CAD6189393.1"/>
    </source>
</evidence>
<feature type="transmembrane region" description="Helical" evidence="2">
    <location>
        <begin position="61"/>
        <end position="81"/>
    </location>
</feature>
<dbReference type="AlphaFoldDB" id="A0A8S1H278"/>
<feature type="compositionally biased region" description="Basic and acidic residues" evidence="1">
    <location>
        <begin position="166"/>
        <end position="185"/>
    </location>
</feature>
<reference evidence="3" key="1">
    <citation type="submission" date="2020-10" db="EMBL/GenBank/DDBJ databases">
        <authorList>
            <person name="Kikuchi T."/>
        </authorList>
    </citation>
    <scope>NUCLEOTIDE SEQUENCE</scope>
    <source>
        <strain evidence="3">NKZ352</strain>
    </source>
</reference>
<comment type="caution">
    <text evidence="3">The sequence shown here is derived from an EMBL/GenBank/DDBJ whole genome shotgun (WGS) entry which is preliminary data.</text>
</comment>
<feature type="compositionally biased region" description="Low complexity" evidence="1">
    <location>
        <begin position="190"/>
        <end position="201"/>
    </location>
</feature>
<keyword evidence="2" id="KW-0472">Membrane</keyword>
<evidence type="ECO:0000256" key="2">
    <source>
        <dbReference type="SAM" id="Phobius"/>
    </source>
</evidence>
<feature type="region of interest" description="Disordered" evidence="1">
    <location>
        <begin position="162"/>
        <end position="237"/>
    </location>
</feature>
<proteinExistence type="predicted"/>